<sequence length="94" mass="10456">MITLNGKTIYHAGDTDFIPEMKELSDMDVALLPIGGTFTMDIQEAVEAAIAIKPKVVIPMHNFKSDPKEFKDKVEARSDITVVPLKIGEVYHLK</sequence>
<accession>A0A7G9Z1E4</accession>
<reference evidence="1" key="1">
    <citation type="submission" date="2020-06" db="EMBL/GenBank/DDBJ databases">
        <title>Unique genomic features of the anaerobic methanotrophic archaea.</title>
        <authorList>
            <person name="Chadwick G.L."/>
            <person name="Skennerton C.T."/>
            <person name="Laso-Perez R."/>
            <person name="Leu A.O."/>
            <person name="Speth D.R."/>
            <person name="Yu H."/>
            <person name="Morgan-Lang C."/>
            <person name="Hatzenpichler R."/>
            <person name="Goudeau D."/>
            <person name="Malmstrom R."/>
            <person name="Brazelton W.J."/>
            <person name="Woyke T."/>
            <person name="Hallam S.J."/>
            <person name="Tyson G.W."/>
            <person name="Wegener G."/>
            <person name="Boetius A."/>
            <person name="Orphan V."/>
        </authorList>
    </citation>
    <scope>NUCLEOTIDE SEQUENCE</scope>
</reference>
<evidence type="ECO:0008006" key="2">
    <source>
        <dbReference type="Google" id="ProtNLM"/>
    </source>
</evidence>
<dbReference type="Pfam" id="PF13483">
    <property type="entry name" value="Lactamase_B_3"/>
    <property type="match status" value="1"/>
</dbReference>
<dbReference type="Gene3D" id="3.60.15.10">
    <property type="entry name" value="Ribonuclease Z/Hydroxyacylglutathione hydrolase-like"/>
    <property type="match status" value="1"/>
</dbReference>
<dbReference type="PANTHER" id="PTHR43546">
    <property type="entry name" value="UPF0173 METAL-DEPENDENT HYDROLASE MJ1163-RELATED"/>
    <property type="match status" value="1"/>
</dbReference>
<organism evidence="1">
    <name type="scientific">Candidatus Methanophagaceae archaeon ANME-1 ERB6</name>
    <dbReference type="NCBI Taxonomy" id="2759912"/>
    <lineage>
        <taxon>Archaea</taxon>
        <taxon>Methanobacteriati</taxon>
        <taxon>Methanobacteriota</taxon>
        <taxon>Stenosarchaea group</taxon>
        <taxon>Methanomicrobia</taxon>
        <taxon>Candidatus Methanophagales</taxon>
        <taxon>Candidatus Methanophagaceae</taxon>
    </lineage>
</organism>
<evidence type="ECO:0000313" key="1">
    <source>
        <dbReference type="EMBL" id="QNO54078.1"/>
    </source>
</evidence>
<dbReference type="PANTHER" id="PTHR43546:SF8">
    <property type="entry name" value="METALLO-BETA-LACTAMASE DOMAIN-CONTAINING PROTEIN"/>
    <property type="match status" value="1"/>
</dbReference>
<dbReference type="InterPro" id="IPR050114">
    <property type="entry name" value="UPF0173_UPF0282_UlaG_hydrolase"/>
</dbReference>
<dbReference type="EMBL" id="MT631561">
    <property type="protein sequence ID" value="QNO54078.1"/>
    <property type="molecule type" value="Genomic_DNA"/>
</dbReference>
<dbReference type="InterPro" id="IPR036866">
    <property type="entry name" value="RibonucZ/Hydroxyglut_hydro"/>
</dbReference>
<proteinExistence type="predicted"/>
<dbReference type="AlphaFoldDB" id="A0A7G9Z1E4"/>
<protein>
    <recommendedName>
        <fullName evidence="2">Metallo-beta-lactamase domain-containing protein</fullName>
    </recommendedName>
</protein>
<gene>
    <name evidence="1" type="ORF">GHMFPJCE_00005</name>
</gene>
<name>A0A7G9Z1E4_9EURY</name>
<dbReference type="SUPFAM" id="SSF56281">
    <property type="entry name" value="Metallo-hydrolase/oxidoreductase"/>
    <property type="match status" value="1"/>
</dbReference>